<name>D5MH32_METO1</name>
<evidence type="ECO:0000313" key="1">
    <source>
        <dbReference type="EMBL" id="CBE69063.1"/>
    </source>
</evidence>
<sequence length="39" mass="4181">MMETTGQVLAAHVAVTQPLSQDARGWLAKINRDPSSGSR</sequence>
<organism evidence="1 2">
    <name type="scientific">Methylomirabilis oxygeniifera</name>
    <dbReference type="NCBI Taxonomy" id="671143"/>
    <lineage>
        <taxon>Bacteria</taxon>
        <taxon>Candidatus Methylomirabilota</taxon>
        <taxon>Candidatus Methylomirabilia</taxon>
        <taxon>Candidatus Methylomirabilales</taxon>
        <taxon>Candidatus Methylomirabilaceae</taxon>
        <taxon>Candidatus Methylomirabilis</taxon>
    </lineage>
</organism>
<gene>
    <name evidence="1" type="ORF">DAMO_2013</name>
</gene>
<dbReference type="Proteomes" id="UP000006898">
    <property type="component" value="Chromosome"/>
</dbReference>
<evidence type="ECO:0000313" key="2">
    <source>
        <dbReference type="Proteomes" id="UP000006898"/>
    </source>
</evidence>
<dbReference type="HOGENOM" id="CLU_3306513_0_0_0"/>
<proteinExistence type="predicted"/>
<accession>D5MH32</accession>
<protein>
    <submittedName>
        <fullName evidence="1">Uncharacterized protein</fullName>
    </submittedName>
</protein>
<dbReference type="AlphaFoldDB" id="D5MH32"/>
<dbReference type="EMBL" id="FP565575">
    <property type="protein sequence ID" value="CBE69063.1"/>
    <property type="molecule type" value="Genomic_DNA"/>
</dbReference>
<dbReference type="KEGG" id="mox:DAMO_2013"/>
<reference evidence="1 2" key="1">
    <citation type="journal article" date="2010" name="Nature">
        <title>Nitrite-driven anaerobic methane oxidation by oxygenic bacteria.</title>
        <authorList>
            <person name="Ettwig K.F."/>
            <person name="Butler M.K."/>
            <person name="Le Paslier D."/>
            <person name="Pelletier E."/>
            <person name="Mangenot S."/>
            <person name="Kuypers M.M.M."/>
            <person name="Schreiber F."/>
            <person name="Dutilh B.E."/>
            <person name="Zedelius J."/>
            <person name="de Beer D."/>
            <person name="Gloerich J."/>
            <person name="Wessels H.J.C.T."/>
            <person name="van Allen T."/>
            <person name="Luesken F."/>
            <person name="Wu M."/>
            <person name="van de Pas-Schoonen K.T."/>
            <person name="Op den Camp H.J.M."/>
            <person name="Janssen-Megens E.M."/>
            <person name="Francoijs K-J."/>
            <person name="Stunnenberg H."/>
            <person name="Weissenbach J."/>
            <person name="Jetten M.S.M."/>
            <person name="Strous M."/>
        </authorList>
    </citation>
    <scope>NUCLEOTIDE SEQUENCE [LARGE SCALE GENOMIC DNA]</scope>
</reference>